<protein>
    <submittedName>
        <fullName evidence="2">Secreted protein</fullName>
    </submittedName>
</protein>
<proteinExistence type="predicted"/>
<sequence>MKFSDVKHIFGCFALAISIHTAKVCHGSSDSRHHCSPFNGSSAESRIWGKISLAYCSRLCMESPYLPNGAGVRIKLRGVNRQNPSFLECQGTGGHNIGLSTTSMVRRFL</sequence>
<keyword evidence="1" id="KW-1185">Reference proteome</keyword>
<dbReference type="AlphaFoldDB" id="A0A915JA85"/>
<evidence type="ECO:0000313" key="1">
    <source>
        <dbReference type="Proteomes" id="UP000887565"/>
    </source>
</evidence>
<name>A0A915JA85_ROMCU</name>
<organism evidence="1 2">
    <name type="scientific">Romanomermis culicivorax</name>
    <name type="common">Nematode worm</name>
    <dbReference type="NCBI Taxonomy" id="13658"/>
    <lineage>
        <taxon>Eukaryota</taxon>
        <taxon>Metazoa</taxon>
        <taxon>Ecdysozoa</taxon>
        <taxon>Nematoda</taxon>
        <taxon>Enoplea</taxon>
        <taxon>Dorylaimia</taxon>
        <taxon>Mermithida</taxon>
        <taxon>Mermithoidea</taxon>
        <taxon>Mermithidae</taxon>
        <taxon>Romanomermis</taxon>
    </lineage>
</organism>
<accession>A0A915JA85</accession>
<evidence type="ECO:0000313" key="2">
    <source>
        <dbReference type="WBParaSite" id="nRc.2.0.1.t23062-RA"/>
    </source>
</evidence>
<dbReference type="Proteomes" id="UP000887565">
    <property type="component" value="Unplaced"/>
</dbReference>
<dbReference type="WBParaSite" id="nRc.2.0.1.t23062-RA">
    <property type="protein sequence ID" value="nRc.2.0.1.t23062-RA"/>
    <property type="gene ID" value="nRc.2.0.1.g23062"/>
</dbReference>
<reference evidence="2" key="1">
    <citation type="submission" date="2022-11" db="UniProtKB">
        <authorList>
            <consortium name="WormBaseParasite"/>
        </authorList>
    </citation>
    <scope>IDENTIFICATION</scope>
</reference>